<dbReference type="RefSeq" id="WP_213499967.1">
    <property type="nucleotide sequence ID" value="NZ_CP074694.1"/>
</dbReference>
<evidence type="ECO:0000313" key="3">
    <source>
        <dbReference type="EMBL" id="QVL34711.1"/>
    </source>
</evidence>
<evidence type="ECO:0000256" key="1">
    <source>
        <dbReference type="SAM" id="MobiDB-lite"/>
    </source>
</evidence>
<dbReference type="Proteomes" id="UP000676194">
    <property type="component" value="Chromosome"/>
</dbReference>
<feature type="chain" id="PRO_5034514334" description="DUF1508 domain-containing protein" evidence="2">
    <location>
        <begin position="21"/>
        <end position="121"/>
    </location>
</feature>
<keyword evidence="4" id="KW-1185">Reference proteome</keyword>
<gene>
    <name evidence="3" type="ORF">KIH39_12620</name>
</gene>
<feature type="region of interest" description="Disordered" evidence="1">
    <location>
        <begin position="93"/>
        <end position="121"/>
    </location>
</feature>
<dbReference type="Gene3D" id="2.30.29.80">
    <property type="match status" value="1"/>
</dbReference>
<dbReference type="AlphaFoldDB" id="A0A8E6BAD8"/>
<feature type="signal peptide" evidence="2">
    <location>
        <begin position="1"/>
        <end position="20"/>
    </location>
</feature>
<proteinExistence type="predicted"/>
<evidence type="ECO:0000313" key="4">
    <source>
        <dbReference type="Proteomes" id="UP000676194"/>
    </source>
</evidence>
<accession>A0A8E6BAD8</accession>
<reference evidence="3" key="1">
    <citation type="submission" date="2021-05" db="EMBL/GenBank/DDBJ databases">
        <title>Complete genome sequence of the cellulolytic planctomycete Telmatocola sphagniphila SP2T and characterization of the first cellulase from planctomycetes.</title>
        <authorList>
            <person name="Rakitin A.L."/>
            <person name="Beletsky A.V."/>
            <person name="Naumoff D.G."/>
            <person name="Kulichevskaya I.S."/>
            <person name="Mardanov A.V."/>
            <person name="Ravin N.V."/>
            <person name="Dedysh S.N."/>
        </authorList>
    </citation>
    <scope>NUCLEOTIDE SEQUENCE</scope>
    <source>
        <strain evidence="3">SP2T</strain>
    </source>
</reference>
<feature type="compositionally biased region" description="Basic and acidic residues" evidence="1">
    <location>
        <begin position="96"/>
        <end position="121"/>
    </location>
</feature>
<dbReference type="EMBL" id="CP074694">
    <property type="protein sequence ID" value="QVL34711.1"/>
    <property type="molecule type" value="Genomic_DNA"/>
</dbReference>
<organism evidence="3 4">
    <name type="scientific">Telmatocola sphagniphila</name>
    <dbReference type="NCBI Taxonomy" id="1123043"/>
    <lineage>
        <taxon>Bacteria</taxon>
        <taxon>Pseudomonadati</taxon>
        <taxon>Planctomycetota</taxon>
        <taxon>Planctomycetia</taxon>
        <taxon>Gemmatales</taxon>
        <taxon>Gemmataceae</taxon>
    </lineage>
</organism>
<evidence type="ECO:0000256" key="2">
    <source>
        <dbReference type="SAM" id="SignalP"/>
    </source>
</evidence>
<keyword evidence="2" id="KW-0732">Signal</keyword>
<dbReference type="KEGG" id="tsph:KIH39_12620"/>
<name>A0A8E6BAD8_9BACT</name>
<dbReference type="InterPro" id="IPR036913">
    <property type="entry name" value="YegP-like_sf"/>
</dbReference>
<protein>
    <recommendedName>
        <fullName evidence="5">DUF1508 domain-containing protein</fullName>
    </recommendedName>
</protein>
<evidence type="ECO:0008006" key="5">
    <source>
        <dbReference type="Google" id="ProtNLM"/>
    </source>
</evidence>
<sequence length="121" mass="13382">MKKMLLCVCLAAGMVGFSLPNTEAIAQAKKDTKTEKKAGKIEIKEGKDGKFRFVIHDEDGDFLCFSAGFKTEKEAFEGIDDLKQVLASTKPVVVKGKHDPADEKTDRKDKKKSDKSDKSDK</sequence>
<dbReference type="SUPFAM" id="SSF160113">
    <property type="entry name" value="YegP-like"/>
    <property type="match status" value="1"/>
</dbReference>